<name>A0ACB9DUL3_CICIN</name>
<evidence type="ECO:0000313" key="2">
    <source>
        <dbReference type="Proteomes" id="UP001055811"/>
    </source>
</evidence>
<sequence length="404" mass="45109">MPFSWKKKTRCTRFSQLVADHLQSPKRGGSLVVETGFPTSLIDLYVRNRGRFRKSSAKKQRENDSQTSMSTSTSSSSVMLVDPNNLSSGASDYMGTDEIIEEDVVADGMVSDGQIEIENPSKSEVERSSEMAKLNPVLVAALKVLFMLVLALGAKKFTIGITLSAFLLFFLESVAKPLLGRSSLIRPSTDSKTLFESDFHETKNSNSSKENTTLVVCSEVLEIEEQVELKEEVRSEKELDEVRSEVLMEIRHKTSRRAILKSRMKKLVPKKLHKSSMGSKVKSSGDFKEQETAKCVQDLKPNFCSASSDSKGESETVCVQKQEQDKIVEIEERSSSCSLTFSNEIDYNNKDKGRESQQNSGYLVLCLIVLIGLIGGRILALVLALSWCLTLKKSQWRNVKFPIF</sequence>
<gene>
    <name evidence="1" type="ORF">L2E82_20777</name>
</gene>
<proteinExistence type="predicted"/>
<comment type="caution">
    <text evidence="1">The sequence shown here is derived from an EMBL/GenBank/DDBJ whole genome shotgun (WGS) entry which is preliminary data.</text>
</comment>
<dbReference type="Proteomes" id="UP001055811">
    <property type="component" value="Linkage Group LG04"/>
</dbReference>
<accession>A0ACB9DUL3</accession>
<protein>
    <submittedName>
        <fullName evidence="1">Uncharacterized protein</fullName>
    </submittedName>
</protein>
<keyword evidence="2" id="KW-1185">Reference proteome</keyword>
<reference evidence="2" key="1">
    <citation type="journal article" date="2022" name="Mol. Ecol. Resour.">
        <title>The genomes of chicory, endive, great burdock and yacon provide insights into Asteraceae palaeo-polyploidization history and plant inulin production.</title>
        <authorList>
            <person name="Fan W."/>
            <person name="Wang S."/>
            <person name="Wang H."/>
            <person name="Wang A."/>
            <person name="Jiang F."/>
            <person name="Liu H."/>
            <person name="Zhao H."/>
            <person name="Xu D."/>
            <person name="Zhang Y."/>
        </authorList>
    </citation>
    <scope>NUCLEOTIDE SEQUENCE [LARGE SCALE GENOMIC DNA]</scope>
    <source>
        <strain evidence="2">cv. Punajuju</strain>
    </source>
</reference>
<dbReference type="EMBL" id="CM042012">
    <property type="protein sequence ID" value="KAI3750151.1"/>
    <property type="molecule type" value="Genomic_DNA"/>
</dbReference>
<evidence type="ECO:0000313" key="1">
    <source>
        <dbReference type="EMBL" id="KAI3750151.1"/>
    </source>
</evidence>
<reference evidence="1 2" key="2">
    <citation type="journal article" date="2022" name="Mol. Ecol. Resour.">
        <title>The genomes of chicory, endive, great burdock and yacon provide insights into Asteraceae paleo-polyploidization history and plant inulin production.</title>
        <authorList>
            <person name="Fan W."/>
            <person name="Wang S."/>
            <person name="Wang H."/>
            <person name="Wang A."/>
            <person name="Jiang F."/>
            <person name="Liu H."/>
            <person name="Zhao H."/>
            <person name="Xu D."/>
            <person name="Zhang Y."/>
        </authorList>
    </citation>
    <scope>NUCLEOTIDE SEQUENCE [LARGE SCALE GENOMIC DNA]</scope>
    <source>
        <strain evidence="2">cv. Punajuju</strain>
        <tissue evidence="1">Leaves</tissue>
    </source>
</reference>
<organism evidence="1 2">
    <name type="scientific">Cichorium intybus</name>
    <name type="common">Chicory</name>
    <dbReference type="NCBI Taxonomy" id="13427"/>
    <lineage>
        <taxon>Eukaryota</taxon>
        <taxon>Viridiplantae</taxon>
        <taxon>Streptophyta</taxon>
        <taxon>Embryophyta</taxon>
        <taxon>Tracheophyta</taxon>
        <taxon>Spermatophyta</taxon>
        <taxon>Magnoliopsida</taxon>
        <taxon>eudicotyledons</taxon>
        <taxon>Gunneridae</taxon>
        <taxon>Pentapetalae</taxon>
        <taxon>asterids</taxon>
        <taxon>campanulids</taxon>
        <taxon>Asterales</taxon>
        <taxon>Asteraceae</taxon>
        <taxon>Cichorioideae</taxon>
        <taxon>Cichorieae</taxon>
        <taxon>Cichoriinae</taxon>
        <taxon>Cichorium</taxon>
    </lineage>
</organism>